<dbReference type="InterPro" id="IPR014030">
    <property type="entry name" value="Ketoacyl_synth_N"/>
</dbReference>
<dbReference type="InterPro" id="IPR020841">
    <property type="entry name" value="PKS_Beta-ketoAc_synthase_dom"/>
</dbReference>
<dbReference type="SUPFAM" id="SSF53901">
    <property type="entry name" value="Thiolase-like"/>
    <property type="match status" value="1"/>
</dbReference>
<dbReference type="EMBL" id="CP095749">
    <property type="protein sequence ID" value="WEB45643.1"/>
    <property type="molecule type" value="Genomic_DNA"/>
</dbReference>
<dbReference type="Pfam" id="PF00109">
    <property type="entry name" value="ketoacyl-synt"/>
    <property type="match status" value="1"/>
</dbReference>
<dbReference type="PROSITE" id="PS00606">
    <property type="entry name" value="KS3_1"/>
    <property type="match status" value="1"/>
</dbReference>
<evidence type="ECO:0000256" key="3">
    <source>
        <dbReference type="ARBA" id="ARBA00022679"/>
    </source>
</evidence>
<dbReference type="InterPro" id="IPR050091">
    <property type="entry name" value="PKS_NRPS_Biosynth_Enz"/>
</dbReference>
<dbReference type="InterPro" id="IPR016039">
    <property type="entry name" value="Thiolase-like"/>
</dbReference>
<dbReference type="Gene3D" id="3.40.47.10">
    <property type="match status" value="1"/>
</dbReference>
<dbReference type="SUPFAM" id="SSF47336">
    <property type="entry name" value="ACP-like"/>
    <property type="match status" value="1"/>
</dbReference>
<dbReference type="CDD" id="cd00833">
    <property type="entry name" value="PKS"/>
    <property type="match status" value="1"/>
</dbReference>
<protein>
    <submittedName>
        <fullName evidence="8">Phosphopantetheine-binding protein</fullName>
    </submittedName>
</protein>
<dbReference type="InterPro" id="IPR014031">
    <property type="entry name" value="Ketoacyl_synth_C"/>
</dbReference>
<dbReference type="PROSITE" id="PS52004">
    <property type="entry name" value="KS3_2"/>
    <property type="match status" value="1"/>
</dbReference>
<evidence type="ECO:0000256" key="2">
    <source>
        <dbReference type="ARBA" id="ARBA00022553"/>
    </source>
</evidence>
<dbReference type="InterPro" id="IPR020806">
    <property type="entry name" value="PKS_PP-bd"/>
</dbReference>
<feature type="domain" description="Carrier" evidence="6">
    <location>
        <begin position="499"/>
        <end position="576"/>
    </location>
</feature>
<dbReference type="SMART" id="SM00823">
    <property type="entry name" value="PKS_PP"/>
    <property type="match status" value="1"/>
</dbReference>
<keyword evidence="9" id="KW-1185">Reference proteome</keyword>
<dbReference type="InterPro" id="IPR018201">
    <property type="entry name" value="Ketoacyl_synth_AS"/>
</dbReference>
<gene>
    <name evidence="8" type="ORF">MOV08_10095</name>
</gene>
<proteinExistence type="predicted"/>
<dbReference type="PANTHER" id="PTHR43775:SF37">
    <property type="entry name" value="SI:DKEY-61P9.11"/>
    <property type="match status" value="1"/>
</dbReference>
<evidence type="ECO:0000259" key="7">
    <source>
        <dbReference type="PROSITE" id="PS52004"/>
    </source>
</evidence>
<dbReference type="SMART" id="SM00825">
    <property type="entry name" value="PKS_KS"/>
    <property type="match status" value="1"/>
</dbReference>
<keyword evidence="3" id="KW-0808">Transferase</keyword>
<evidence type="ECO:0000256" key="1">
    <source>
        <dbReference type="ARBA" id="ARBA00022450"/>
    </source>
</evidence>
<dbReference type="PANTHER" id="PTHR43775">
    <property type="entry name" value="FATTY ACID SYNTHASE"/>
    <property type="match status" value="1"/>
</dbReference>
<keyword evidence="4" id="KW-0012">Acyltransferase</keyword>
<evidence type="ECO:0000313" key="9">
    <source>
        <dbReference type="Proteomes" id="UP001218629"/>
    </source>
</evidence>
<dbReference type="PROSITE" id="PS50075">
    <property type="entry name" value="CARRIER"/>
    <property type="match status" value="1"/>
</dbReference>
<dbReference type="RefSeq" id="WP_275311746.1">
    <property type="nucleotide sequence ID" value="NZ_CP095749.1"/>
</dbReference>
<dbReference type="SMART" id="SM01294">
    <property type="entry name" value="PKS_PP_betabranch"/>
    <property type="match status" value="1"/>
</dbReference>
<dbReference type="InterPro" id="IPR009081">
    <property type="entry name" value="PP-bd_ACP"/>
</dbReference>
<evidence type="ECO:0000256" key="4">
    <source>
        <dbReference type="ARBA" id="ARBA00023315"/>
    </source>
</evidence>
<reference evidence="8 9" key="1">
    <citation type="submission" date="2022-03" db="EMBL/GenBank/DDBJ databases">
        <title>Streptomyces yunnanensis P86,complete genome.</title>
        <authorList>
            <person name="Chen S."/>
            <person name="Zhang Q."/>
        </authorList>
    </citation>
    <scope>NUCLEOTIDE SEQUENCE [LARGE SCALE GENOMIC DNA]</scope>
    <source>
        <strain evidence="8 9">P86</strain>
    </source>
</reference>
<dbReference type="Proteomes" id="UP001218629">
    <property type="component" value="Chromosome"/>
</dbReference>
<name>A0ABY8AKZ0_9ACTN</name>
<sequence>MVTARSYGIRAGDEREIAVIGVACRTSGADTVEDFWDLLDRGERRIAPVPTVRVPGYETTVDEVPAPMAALIDRPERFDADFFGIKPTAAAAMDPQQRALLESSWHALESAALAPASLAGEPVGVFAGVSSYDYRELALRRNQVSSHTLAGSLHAFLANRLSFHYDLRGPSVTVDTACSSGLTALALAVMALRAGQCSMALVGAANIICDGFYHATLQQAGVLSSTGRSVGFDAAADGYVRGDGVGCVVLKPLGAALDDGDPVHAVIAGVGMNHDGRSATLTAPSAQAQASLIRGALADAGVPGSAIGYLEAHGTGTEAGDPAEIAGIVDGLGLRDHGSMAGPEGRLWVGTVKANVGHTESAAGILGLLKGVGVLRRGRIPRMPGFTAVSPTLETDGLPLQLAGRDANWPRSDAPRLVGVNCFGFGGANAHVILREPPDPASRPGSRTAGTPHRFEGRSHWLGQAPGLDHDSGLMTRDAQPRVTLTPVDHAMPAPVAGPEPAEVLAAVKEAVATVLMIPVDDLGDDDRFHDLGLDSILAVECVQKLNKRLGGTRRSEVLHRFPSSRLLAEHLLTEPADEGQRP</sequence>
<evidence type="ECO:0000256" key="5">
    <source>
        <dbReference type="SAM" id="MobiDB-lite"/>
    </source>
</evidence>
<feature type="region of interest" description="Disordered" evidence="5">
    <location>
        <begin position="436"/>
        <end position="460"/>
    </location>
</feature>
<evidence type="ECO:0000259" key="6">
    <source>
        <dbReference type="PROSITE" id="PS50075"/>
    </source>
</evidence>
<dbReference type="Gene3D" id="1.10.1200.10">
    <property type="entry name" value="ACP-like"/>
    <property type="match status" value="1"/>
</dbReference>
<dbReference type="InterPro" id="IPR036736">
    <property type="entry name" value="ACP-like_sf"/>
</dbReference>
<dbReference type="Pfam" id="PF16197">
    <property type="entry name" value="KAsynt_C_assoc"/>
    <property type="match status" value="1"/>
</dbReference>
<feature type="domain" description="Ketosynthase family 3 (KS3)" evidence="7">
    <location>
        <begin position="14"/>
        <end position="436"/>
    </location>
</feature>
<accession>A0ABY8AKZ0</accession>
<organism evidence="8 9">
    <name type="scientific">Streptomyces yunnanensis</name>
    <dbReference type="NCBI Taxonomy" id="156453"/>
    <lineage>
        <taxon>Bacteria</taxon>
        <taxon>Bacillati</taxon>
        <taxon>Actinomycetota</taxon>
        <taxon>Actinomycetes</taxon>
        <taxon>Kitasatosporales</taxon>
        <taxon>Streptomycetaceae</taxon>
        <taxon>Streptomyces</taxon>
    </lineage>
</organism>
<keyword evidence="2" id="KW-0597">Phosphoprotein</keyword>
<dbReference type="InterPro" id="IPR032821">
    <property type="entry name" value="PKS_assoc"/>
</dbReference>
<dbReference type="Pfam" id="PF02801">
    <property type="entry name" value="Ketoacyl-synt_C"/>
    <property type="match status" value="1"/>
</dbReference>
<evidence type="ECO:0000313" key="8">
    <source>
        <dbReference type="EMBL" id="WEB45643.1"/>
    </source>
</evidence>
<keyword evidence="1" id="KW-0596">Phosphopantetheine</keyword>
<dbReference type="Pfam" id="PF00550">
    <property type="entry name" value="PP-binding"/>
    <property type="match status" value="1"/>
</dbReference>